<keyword evidence="4" id="KW-0378">Hydrolase</keyword>
<gene>
    <name evidence="9" type="ORF">THAPSDRAFT_262975</name>
</gene>
<dbReference type="Gene3D" id="3.10.170.20">
    <property type="match status" value="1"/>
</dbReference>
<evidence type="ECO:0000256" key="3">
    <source>
        <dbReference type="ARBA" id="ARBA00022723"/>
    </source>
</evidence>
<evidence type="ECO:0008006" key="11">
    <source>
        <dbReference type="Google" id="ProtNLM"/>
    </source>
</evidence>
<feature type="binding site" evidence="8">
    <location>
        <position position="176"/>
    </location>
    <ligand>
        <name>Zn(2+)</name>
        <dbReference type="ChEBI" id="CHEBI:29105"/>
        <note>catalytic</note>
    </ligand>
</feature>
<dbReference type="eggNOG" id="KOG2556">
    <property type="taxonomic scope" value="Eukaryota"/>
</dbReference>
<dbReference type="HOGENOM" id="CLU_833129_0_0_1"/>
<dbReference type="RefSeq" id="XP_002291574.1">
    <property type="nucleotide sequence ID" value="XM_002291538.1"/>
</dbReference>
<evidence type="ECO:0000256" key="8">
    <source>
        <dbReference type="PIRSR" id="PIRSR601577-2"/>
    </source>
</evidence>
<dbReference type="KEGG" id="tps:THAPSDRAFT_262975"/>
<dbReference type="PANTHER" id="PTHR10942">
    <property type="entry name" value="LEISHMANOLYSIN-LIKE PEPTIDASE"/>
    <property type="match status" value="1"/>
</dbReference>
<keyword evidence="2" id="KW-0645">Protease</keyword>
<dbReference type="GO" id="GO:0016020">
    <property type="term" value="C:membrane"/>
    <property type="evidence" value="ECO:0007669"/>
    <property type="project" value="InterPro"/>
</dbReference>
<feature type="binding site" evidence="8">
    <location>
        <position position="77"/>
    </location>
    <ligand>
        <name>Zn(2+)</name>
        <dbReference type="ChEBI" id="CHEBI:29105"/>
        <note>catalytic</note>
    </ligand>
</feature>
<feature type="binding site" evidence="8">
    <location>
        <position position="73"/>
    </location>
    <ligand>
        <name>Zn(2+)</name>
        <dbReference type="ChEBI" id="CHEBI:29105"/>
        <note>catalytic</note>
    </ligand>
</feature>
<reference evidence="9 10" key="2">
    <citation type="journal article" date="2008" name="Nature">
        <title>The Phaeodactylum genome reveals the evolutionary history of diatom genomes.</title>
        <authorList>
            <person name="Bowler C."/>
            <person name="Allen A.E."/>
            <person name="Badger J.H."/>
            <person name="Grimwood J."/>
            <person name="Jabbari K."/>
            <person name="Kuo A."/>
            <person name="Maheswari U."/>
            <person name="Martens C."/>
            <person name="Maumus F."/>
            <person name="Otillar R.P."/>
            <person name="Rayko E."/>
            <person name="Salamov A."/>
            <person name="Vandepoele K."/>
            <person name="Beszteri B."/>
            <person name="Gruber A."/>
            <person name="Heijde M."/>
            <person name="Katinka M."/>
            <person name="Mock T."/>
            <person name="Valentin K."/>
            <person name="Verret F."/>
            <person name="Berges J.A."/>
            <person name="Brownlee C."/>
            <person name="Cadoret J.P."/>
            <person name="Chiovitti A."/>
            <person name="Choi C.J."/>
            <person name="Coesel S."/>
            <person name="De Martino A."/>
            <person name="Detter J.C."/>
            <person name="Durkin C."/>
            <person name="Falciatore A."/>
            <person name="Fournet J."/>
            <person name="Haruta M."/>
            <person name="Huysman M.J."/>
            <person name="Jenkins B.D."/>
            <person name="Jiroutova K."/>
            <person name="Jorgensen R.E."/>
            <person name="Joubert Y."/>
            <person name="Kaplan A."/>
            <person name="Kroger N."/>
            <person name="Kroth P.G."/>
            <person name="La Roche J."/>
            <person name="Lindquist E."/>
            <person name="Lommer M."/>
            <person name="Martin-Jezequel V."/>
            <person name="Lopez P.J."/>
            <person name="Lucas S."/>
            <person name="Mangogna M."/>
            <person name="McGinnis K."/>
            <person name="Medlin L.K."/>
            <person name="Montsant A."/>
            <person name="Oudot-Le Secq M.P."/>
            <person name="Napoli C."/>
            <person name="Obornik M."/>
            <person name="Parker M.S."/>
            <person name="Petit J.L."/>
            <person name="Porcel B.M."/>
            <person name="Poulsen N."/>
            <person name="Robison M."/>
            <person name="Rychlewski L."/>
            <person name="Rynearson T.A."/>
            <person name="Schmutz J."/>
            <person name="Shapiro H."/>
            <person name="Siaut M."/>
            <person name="Stanley M."/>
            <person name="Sussman M.R."/>
            <person name="Taylor A.R."/>
            <person name="Vardi A."/>
            <person name="von Dassow P."/>
            <person name="Vyverman W."/>
            <person name="Willis A."/>
            <person name="Wyrwicz L.S."/>
            <person name="Rokhsar D.S."/>
            <person name="Weissenbach J."/>
            <person name="Armbrust E.V."/>
            <person name="Green B.R."/>
            <person name="Van de Peer Y."/>
            <person name="Grigoriev I.V."/>
        </authorList>
    </citation>
    <scope>NUCLEOTIDE SEQUENCE [LARGE SCALE GENOMIC DNA]</scope>
    <source>
        <strain evidence="9 10">CCMP1335</strain>
    </source>
</reference>
<keyword evidence="10" id="KW-1185">Reference proteome</keyword>
<dbReference type="AlphaFoldDB" id="B8C493"/>
<keyword evidence="5 8" id="KW-0862">Zinc</keyword>
<evidence type="ECO:0000256" key="6">
    <source>
        <dbReference type="ARBA" id="ARBA00023049"/>
    </source>
</evidence>
<evidence type="ECO:0000256" key="1">
    <source>
        <dbReference type="ARBA" id="ARBA00005860"/>
    </source>
</evidence>
<dbReference type="PaxDb" id="35128-Thaps262975"/>
<comment type="similarity">
    <text evidence="1">Belongs to the peptidase M8 family.</text>
</comment>
<dbReference type="GO" id="GO:0007155">
    <property type="term" value="P:cell adhesion"/>
    <property type="evidence" value="ECO:0007669"/>
    <property type="project" value="InterPro"/>
</dbReference>
<dbReference type="GO" id="GO:0004222">
    <property type="term" value="F:metalloendopeptidase activity"/>
    <property type="evidence" value="ECO:0007669"/>
    <property type="project" value="InterPro"/>
</dbReference>
<dbReference type="FunFam" id="3.10.170.20:FF:000014">
    <property type="match status" value="1"/>
</dbReference>
<dbReference type="Gene3D" id="3.90.132.10">
    <property type="entry name" value="Leishmanolysin , domain 2"/>
    <property type="match status" value="1"/>
</dbReference>
<evidence type="ECO:0000256" key="4">
    <source>
        <dbReference type="ARBA" id="ARBA00022801"/>
    </source>
</evidence>
<reference evidence="9 10" key="1">
    <citation type="journal article" date="2004" name="Science">
        <title>The genome of the diatom Thalassiosira pseudonana: ecology, evolution, and metabolism.</title>
        <authorList>
            <person name="Armbrust E.V."/>
            <person name="Berges J.A."/>
            <person name="Bowler C."/>
            <person name="Green B.R."/>
            <person name="Martinez D."/>
            <person name="Putnam N.H."/>
            <person name="Zhou S."/>
            <person name="Allen A.E."/>
            <person name="Apt K.E."/>
            <person name="Bechner M."/>
            <person name="Brzezinski M.A."/>
            <person name="Chaal B.K."/>
            <person name="Chiovitti A."/>
            <person name="Davis A.K."/>
            <person name="Demarest M.S."/>
            <person name="Detter J.C."/>
            <person name="Glavina T."/>
            <person name="Goodstein D."/>
            <person name="Hadi M.Z."/>
            <person name="Hellsten U."/>
            <person name="Hildebrand M."/>
            <person name="Jenkins B.D."/>
            <person name="Jurka J."/>
            <person name="Kapitonov V.V."/>
            <person name="Kroger N."/>
            <person name="Lau W.W."/>
            <person name="Lane T.W."/>
            <person name="Larimer F.W."/>
            <person name="Lippmeier J.C."/>
            <person name="Lucas S."/>
            <person name="Medina M."/>
            <person name="Montsant A."/>
            <person name="Obornik M."/>
            <person name="Parker M.S."/>
            <person name="Palenik B."/>
            <person name="Pazour G.J."/>
            <person name="Richardson P.M."/>
            <person name="Rynearson T.A."/>
            <person name="Saito M.A."/>
            <person name="Schwartz D.C."/>
            <person name="Thamatrakoln K."/>
            <person name="Valentin K."/>
            <person name="Vardi A."/>
            <person name="Wilkerson F.P."/>
            <person name="Rokhsar D.S."/>
        </authorList>
    </citation>
    <scope>NUCLEOTIDE SEQUENCE [LARGE SCALE GENOMIC DNA]</scope>
    <source>
        <strain evidence="9 10">CCMP1335</strain>
    </source>
</reference>
<dbReference type="InterPro" id="IPR001577">
    <property type="entry name" value="Peptidase_M8"/>
</dbReference>
<evidence type="ECO:0000256" key="7">
    <source>
        <dbReference type="PIRSR" id="PIRSR601577-1"/>
    </source>
</evidence>
<dbReference type="GeneID" id="7442753"/>
<keyword evidence="6 8" id="KW-0482">Metalloprotease</keyword>
<feature type="active site" evidence="7">
    <location>
        <position position="74"/>
    </location>
</feature>
<accession>B8C493</accession>
<organism evidence="9 10">
    <name type="scientific">Thalassiosira pseudonana</name>
    <name type="common">Marine diatom</name>
    <name type="synonym">Cyclotella nana</name>
    <dbReference type="NCBI Taxonomy" id="35128"/>
    <lineage>
        <taxon>Eukaryota</taxon>
        <taxon>Sar</taxon>
        <taxon>Stramenopiles</taxon>
        <taxon>Ochrophyta</taxon>
        <taxon>Bacillariophyta</taxon>
        <taxon>Coscinodiscophyceae</taxon>
        <taxon>Thalassiosirophycidae</taxon>
        <taxon>Thalassiosirales</taxon>
        <taxon>Thalassiosiraceae</taxon>
        <taxon>Thalassiosira</taxon>
    </lineage>
</organism>
<comment type="cofactor">
    <cofactor evidence="8">
        <name>Zn(2+)</name>
        <dbReference type="ChEBI" id="CHEBI:29105"/>
    </cofactor>
    <text evidence="8">Binds 1 zinc ion per subunit.</text>
</comment>
<feature type="non-terminal residue" evidence="9">
    <location>
        <position position="1"/>
    </location>
</feature>
<dbReference type="InParanoid" id="B8C493"/>
<dbReference type="Pfam" id="PF01457">
    <property type="entry name" value="Peptidase_M8"/>
    <property type="match status" value="2"/>
</dbReference>
<evidence type="ECO:0000313" key="9">
    <source>
        <dbReference type="EMBL" id="EED91681.1"/>
    </source>
</evidence>
<keyword evidence="3 8" id="KW-0479">Metal-binding</keyword>
<sequence length="284" mass="31385">FNNTDLVLYLFLDEGPCDGENPPIAFSNDCAMDQFDRPIAGFLLLCSANFESISIDSEEGASQRQKMDEVLQHELAHVLGMSASSMPFWRDALKGGSPRTPRPLREQEALCVNGTMINITIPSEDTVKMGTTQAGVRYFEVVTPTVRNVVANQFNCESATGARLDNFDTYDCIGSHWSPRIFGTETMVARNMPYEQQITAVTLALFEDTGWYKANYAASPGVNSPSAYLYGMGCNVLTKNCITDDNVPEFGIGTFCDELTTESSVRCDVSHSRFTRCDLVDYTT</sequence>
<name>B8C493_THAPS</name>
<evidence type="ECO:0000256" key="2">
    <source>
        <dbReference type="ARBA" id="ARBA00022670"/>
    </source>
</evidence>
<evidence type="ECO:0000313" key="10">
    <source>
        <dbReference type="Proteomes" id="UP000001449"/>
    </source>
</evidence>
<dbReference type="EMBL" id="CM000643">
    <property type="protein sequence ID" value="EED91681.1"/>
    <property type="molecule type" value="Genomic_DNA"/>
</dbReference>
<dbReference type="SUPFAM" id="SSF55486">
    <property type="entry name" value="Metalloproteases ('zincins'), catalytic domain"/>
    <property type="match status" value="1"/>
</dbReference>
<protein>
    <recommendedName>
        <fullName evidence="11">Leishmanolysin-like peptidase</fullName>
    </recommendedName>
</protein>
<dbReference type="Proteomes" id="UP000001449">
    <property type="component" value="Chromosome 6"/>
</dbReference>
<evidence type="ECO:0000256" key="5">
    <source>
        <dbReference type="ARBA" id="ARBA00022833"/>
    </source>
</evidence>
<proteinExistence type="inferred from homology"/>
<dbReference type="PANTHER" id="PTHR10942:SF0">
    <property type="entry name" value="LEISHMANOLYSIN-LIKE PEPTIDASE"/>
    <property type="match status" value="1"/>
</dbReference>
<dbReference type="GO" id="GO:0046872">
    <property type="term" value="F:metal ion binding"/>
    <property type="evidence" value="ECO:0007669"/>
    <property type="project" value="UniProtKB-KW"/>
</dbReference>
<feature type="non-terminal residue" evidence="9">
    <location>
        <position position="284"/>
    </location>
</feature>
<dbReference type="GO" id="GO:0006508">
    <property type="term" value="P:proteolysis"/>
    <property type="evidence" value="ECO:0007669"/>
    <property type="project" value="UniProtKB-KW"/>
</dbReference>